<reference evidence="2" key="1">
    <citation type="journal article" date="2017" name="Genome Biol.">
        <title>Comparative genomics reveals high biological diversity and specific adaptations in the industrially and medically important fungal genus Aspergillus.</title>
        <authorList>
            <person name="de Vries R.P."/>
            <person name="Riley R."/>
            <person name="Wiebenga A."/>
            <person name="Aguilar-Osorio G."/>
            <person name="Amillis S."/>
            <person name="Uchima C.A."/>
            <person name="Anderluh G."/>
            <person name="Asadollahi M."/>
            <person name="Askin M."/>
            <person name="Barry K."/>
            <person name="Battaglia E."/>
            <person name="Bayram O."/>
            <person name="Benocci T."/>
            <person name="Braus-Stromeyer S.A."/>
            <person name="Caldana C."/>
            <person name="Canovas D."/>
            <person name="Cerqueira G.C."/>
            <person name="Chen F."/>
            <person name="Chen W."/>
            <person name="Choi C."/>
            <person name="Clum A."/>
            <person name="Dos Santos R.A."/>
            <person name="Damasio A.R."/>
            <person name="Diallinas G."/>
            <person name="Emri T."/>
            <person name="Fekete E."/>
            <person name="Flipphi M."/>
            <person name="Freyberg S."/>
            <person name="Gallo A."/>
            <person name="Gournas C."/>
            <person name="Habgood R."/>
            <person name="Hainaut M."/>
            <person name="Harispe M.L."/>
            <person name="Henrissat B."/>
            <person name="Hilden K.S."/>
            <person name="Hope R."/>
            <person name="Hossain A."/>
            <person name="Karabika E."/>
            <person name="Karaffa L."/>
            <person name="Karanyi Z."/>
            <person name="Krasevec N."/>
            <person name="Kuo A."/>
            <person name="Kusch H."/>
            <person name="LaButti K."/>
            <person name="Lagendijk E.L."/>
            <person name="Lapidus A."/>
            <person name="Levasseur A."/>
            <person name="Lindquist E."/>
            <person name="Lipzen A."/>
            <person name="Logrieco A.F."/>
            <person name="MacCabe A."/>
            <person name="Maekelae M.R."/>
            <person name="Malavazi I."/>
            <person name="Melin P."/>
            <person name="Meyer V."/>
            <person name="Mielnichuk N."/>
            <person name="Miskei M."/>
            <person name="Molnar A.P."/>
            <person name="Mule G."/>
            <person name="Ngan C.Y."/>
            <person name="Orejas M."/>
            <person name="Orosz E."/>
            <person name="Ouedraogo J.P."/>
            <person name="Overkamp K.M."/>
            <person name="Park H.-S."/>
            <person name="Perrone G."/>
            <person name="Piumi F."/>
            <person name="Punt P.J."/>
            <person name="Ram A.F."/>
            <person name="Ramon A."/>
            <person name="Rauscher S."/>
            <person name="Record E."/>
            <person name="Riano-Pachon D.M."/>
            <person name="Robert V."/>
            <person name="Roehrig J."/>
            <person name="Ruller R."/>
            <person name="Salamov A."/>
            <person name="Salih N.S."/>
            <person name="Samson R.A."/>
            <person name="Sandor E."/>
            <person name="Sanguinetti M."/>
            <person name="Schuetze T."/>
            <person name="Sepcic K."/>
            <person name="Shelest E."/>
            <person name="Sherlock G."/>
            <person name="Sophianopoulou V."/>
            <person name="Squina F.M."/>
            <person name="Sun H."/>
            <person name="Susca A."/>
            <person name="Todd R.B."/>
            <person name="Tsang A."/>
            <person name="Unkles S.E."/>
            <person name="van de Wiele N."/>
            <person name="van Rossen-Uffink D."/>
            <person name="Oliveira J.V."/>
            <person name="Vesth T.C."/>
            <person name="Visser J."/>
            <person name="Yu J.-H."/>
            <person name="Zhou M."/>
            <person name="Andersen M.R."/>
            <person name="Archer D.B."/>
            <person name="Baker S.E."/>
            <person name="Benoit I."/>
            <person name="Brakhage A.A."/>
            <person name="Braus G.H."/>
            <person name="Fischer R."/>
            <person name="Frisvad J.C."/>
            <person name="Goldman G.H."/>
            <person name="Houbraken J."/>
            <person name="Oakley B."/>
            <person name="Pocsi I."/>
            <person name="Scazzocchio C."/>
            <person name="Seiboth B."/>
            <person name="vanKuyk P.A."/>
            <person name="Wortman J."/>
            <person name="Dyer P.S."/>
            <person name="Grigoriev I.V."/>
        </authorList>
    </citation>
    <scope>NUCLEOTIDE SEQUENCE [LARGE SCALE GENOMIC DNA]</scope>
    <source>
        <strain evidence="2">CBS 593.65</strain>
    </source>
</reference>
<proteinExistence type="predicted"/>
<dbReference type="VEuPathDB" id="FungiDB:ASPSYDRAFT_72526"/>
<protein>
    <submittedName>
        <fullName evidence="1">Uncharacterized protein</fullName>
    </submittedName>
</protein>
<evidence type="ECO:0000313" key="1">
    <source>
        <dbReference type="EMBL" id="OJJ53683.1"/>
    </source>
</evidence>
<dbReference type="AlphaFoldDB" id="A0A1L9T2Z2"/>
<dbReference type="EMBL" id="KV878596">
    <property type="protein sequence ID" value="OJJ53683.1"/>
    <property type="molecule type" value="Genomic_DNA"/>
</dbReference>
<dbReference type="Proteomes" id="UP000184356">
    <property type="component" value="Unassembled WGS sequence"/>
</dbReference>
<organism evidence="1 2">
    <name type="scientific">Aspergillus sydowii CBS 593.65</name>
    <dbReference type="NCBI Taxonomy" id="1036612"/>
    <lineage>
        <taxon>Eukaryota</taxon>
        <taxon>Fungi</taxon>
        <taxon>Dikarya</taxon>
        <taxon>Ascomycota</taxon>
        <taxon>Pezizomycotina</taxon>
        <taxon>Eurotiomycetes</taxon>
        <taxon>Eurotiomycetidae</taxon>
        <taxon>Eurotiales</taxon>
        <taxon>Aspergillaceae</taxon>
        <taxon>Aspergillus</taxon>
        <taxon>Aspergillus subgen. Nidulantes</taxon>
    </lineage>
</organism>
<dbReference type="GeneID" id="63766726"/>
<evidence type="ECO:0000313" key="2">
    <source>
        <dbReference type="Proteomes" id="UP000184356"/>
    </source>
</evidence>
<keyword evidence="2" id="KW-1185">Reference proteome</keyword>
<accession>A0A1L9T2Z2</accession>
<sequence length="173" mass="17933">MPIRSRSNAISISQHSPNPHLSSVITLPMKQFQDVNWRWHLGEGVDWASALRRTHKAETVATGNGAGSADQIQIQVPHGPDLDLSSGPAGCPWPVATCVTAMRLQRREEPETGLARLVWPGGPCLGSLSAASCRGGAVALAQQSSQVGGSALSGLLQTGGSDAPVISGLGPED</sequence>
<gene>
    <name evidence="1" type="ORF">ASPSYDRAFT_72526</name>
</gene>
<name>A0A1L9T2Z2_9EURO</name>
<dbReference type="RefSeq" id="XP_040697489.1">
    <property type="nucleotide sequence ID" value="XM_040850653.1"/>
</dbReference>